<reference evidence="2 3" key="1">
    <citation type="journal article" date="2012" name="J. Bacteriol.">
        <title>Draft Genome Sequence of an Ammonia-Oxidizing Archaeon, "Candidatus Nitrosopumilus koreensis" AR1, from Marine Sediment.</title>
        <authorList>
            <person name="Park S.J."/>
            <person name="Kim J.G."/>
            <person name="Jung M.Y."/>
            <person name="Kim S.J."/>
            <person name="Cha I.T."/>
            <person name="Kwon K."/>
            <person name="Lee J.H."/>
            <person name="Rhee S.K."/>
        </authorList>
    </citation>
    <scope>NUCLEOTIDE SEQUENCE [LARGE SCALE GENOMIC DNA]</scope>
    <source>
        <strain evidence="2 3">AR1</strain>
    </source>
</reference>
<dbReference type="GeneID" id="13724831"/>
<accession>K0B3L5</accession>
<keyword evidence="1" id="KW-0812">Transmembrane</keyword>
<keyword evidence="3" id="KW-1185">Reference proteome</keyword>
<evidence type="ECO:0000256" key="1">
    <source>
        <dbReference type="SAM" id="Phobius"/>
    </source>
</evidence>
<keyword evidence="1" id="KW-0472">Membrane</keyword>
<dbReference type="Proteomes" id="UP000006101">
    <property type="component" value="Chromosome"/>
</dbReference>
<dbReference type="EMBL" id="CP003842">
    <property type="protein sequence ID" value="AFS80683.1"/>
    <property type="molecule type" value="Genomic_DNA"/>
</dbReference>
<feature type="transmembrane region" description="Helical" evidence="1">
    <location>
        <begin position="6"/>
        <end position="27"/>
    </location>
</feature>
<dbReference type="HOGENOM" id="CLU_2257221_0_0_2"/>
<dbReference type="KEGG" id="nkr:NKOR_03965"/>
<dbReference type="RefSeq" id="WP_014963070.1">
    <property type="nucleotide sequence ID" value="NC_018655.1"/>
</dbReference>
<proteinExistence type="predicted"/>
<protein>
    <submittedName>
        <fullName evidence="2">Uncharacterized protein</fullName>
    </submittedName>
</protein>
<organism evidence="2 3">
    <name type="scientific">Candidatus Nitrosopumilus koreensis AR1</name>
    <dbReference type="NCBI Taxonomy" id="1229908"/>
    <lineage>
        <taxon>Archaea</taxon>
        <taxon>Nitrososphaerota</taxon>
        <taxon>Nitrososphaeria</taxon>
        <taxon>Nitrosopumilales</taxon>
        <taxon>Nitrosopumilaceae</taxon>
        <taxon>Nitrosopumilus</taxon>
    </lineage>
</organism>
<dbReference type="PATRIC" id="fig|1229908.8.peg.853"/>
<sequence length="103" mass="11553">MGSKTTIGISLATVFFGVIALIWFTGYSSDHIENANRNLMTAHEELNRIVDEAIIHCQTDGTGCDTIMPQWLEECKKPEMEKIASCHDGRIEQLVQQPITMTK</sequence>
<evidence type="ECO:0000313" key="3">
    <source>
        <dbReference type="Proteomes" id="UP000006101"/>
    </source>
</evidence>
<evidence type="ECO:0000313" key="2">
    <source>
        <dbReference type="EMBL" id="AFS80683.1"/>
    </source>
</evidence>
<gene>
    <name evidence="2" type="ORF">NKOR_03965</name>
</gene>
<name>K0B3L5_9ARCH</name>
<keyword evidence="1" id="KW-1133">Transmembrane helix</keyword>
<dbReference type="AlphaFoldDB" id="K0B3L5"/>